<accession>A0A9X0QZV0</accession>
<proteinExistence type="predicted"/>
<dbReference type="SUPFAM" id="SSF53474">
    <property type="entry name" value="alpha/beta-Hydrolases"/>
    <property type="match status" value="1"/>
</dbReference>
<sequence length="312" mass="31733">MNPTATSTADARLAARLAGRQVLLCHGLFGEVMARLRPIGIDYMASQAAWLRGLGVAVAVLPLPTAAPVGVNAGRIAAALAADPRPAVLVGHSKGGLEALAALLLPGVAARCHGFIALQSPFHGSPVADAVCGQRRLHLAAHHALRALGLGTGRGVKDLTTSVRGAWMAAHAAAILALAEQLPMASLATVLEDRGGWRDQAYAPLARWMERQGAGPNDGLVPLASTMLPGARHAVLAGGHRALVAEGPGRDPIGVLRGALLEMLAGAAMADCGLRSTQSAAACRPRSGSAGAAERGCAQPPMVRSTRPPPPP</sequence>
<evidence type="ECO:0000313" key="3">
    <source>
        <dbReference type="Proteomes" id="UP000600101"/>
    </source>
</evidence>
<reference evidence="2" key="1">
    <citation type="submission" date="2020-08" db="EMBL/GenBank/DDBJ databases">
        <authorList>
            <person name="Hu Y."/>
            <person name="Nguyen S.V."/>
            <person name="Li F."/>
            <person name="Fanning S."/>
        </authorList>
    </citation>
    <scope>NUCLEOTIDE SEQUENCE</scope>
    <source>
        <strain evidence="2">SYSU D8009</strain>
    </source>
</reference>
<dbReference type="RefSeq" id="WP_186770694.1">
    <property type="nucleotide sequence ID" value="NZ_JACOMF010000011.1"/>
</dbReference>
<protein>
    <recommendedName>
        <fullName evidence="4">Alpha/beta hydrolase</fullName>
    </recommendedName>
</protein>
<dbReference type="Gene3D" id="3.40.50.1820">
    <property type="entry name" value="alpha/beta hydrolase"/>
    <property type="match status" value="1"/>
</dbReference>
<dbReference type="EMBL" id="JACOMF010000011">
    <property type="protein sequence ID" value="MBC4015918.1"/>
    <property type="molecule type" value="Genomic_DNA"/>
</dbReference>
<evidence type="ECO:0000313" key="2">
    <source>
        <dbReference type="EMBL" id="MBC4015918.1"/>
    </source>
</evidence>
<organism evidence="2 3">
    <name type="scientific">Siccirubricoccus deserti</name>
    <dbReference type="NCBI Taxonomy" id="2013562"/>
    <lineage>
        <taxon>Bacteria</taxon>
        <taxon>Pseudomonadati</taxon>
        <taxon>Pseudomonadota</taxon>
        <taxon>Alphaproteobacteria</taxon>
        <taxon>Acetobacterales</taxon>
        <taxon>Roseomonadaceae</taxon>
        <taxon>Siccirubricoccus</taxon>
    </lineage>
</organism>
<comment type="caution">
    <text evidence="2">The sequence shown here is derived from an EMBL/GenBank/DDBJ whole genome shotgun (WGS) entry which is preliminary data.</text>
</comment>
<keyword evidence="3" id="KW-1185">Reference proteome</keyword>
<dbReference type="Proteomes" id="UP000600101">
    <property type="component" value="Unassembled WGS sequence"/>
</dbReference>
<gene>
    <name evidence="2" type="ORF">H7965_11350</name>
</gene>
<feature type="region of interest" description="Disordered" evidence="1">
    <location>
        <begin position="283"/>
        <end position="312"/>
    </location>
</feature>
<dbReference type="InterPro" id="IPR029058">
    <property type="entry name" value="AB_hydrolase_fold"/>
</dbReference>
<dbReference type="AlphaFoldDB" id="A0A9X0QZV0"/>
<name>A0A9X0QZV0_9PROT</name>
<evidence type="ECO:0008006" key="4">
    <source>
        <dbReference type="Google" id="ProtNLM"/>
    </source>
</evidence>
<evidence type="ECO:0000256" key="1">
    <source>
        <dbReference type="SAM" id="MobiDB-lite"/>
    </source>
</evidence>